<comment type="similarity">
    <text evidence="1">Belongs to the CRELD family.</text>
</comment>
<dbReference type="SMART" id="SM00181">
    <property type="entry name" value="EGF"/>
    <property type="match status" value="2"/>
</dbReference>
<dbReference type="CDD" id="cd00064">
    <property type="entry name" value="FU"/>
    <property type="match status" value="1"/>
</dbReference>
<dbReference type="OrthoDB" id="19903at2759"/>
<name>A0A9N9Q8N3_9CUCU</name>
<dbReference type="CDD" id="cd00054">
    <property type="entry name" value="EGF_CA"/>
    <property type="match status" value="1"/>
</dbReference>
<dbReference type="SMART" id="SM00261">
    <property type="entry name" value="FU"/>
    <property type="match status" value="2"/>
</dbReference>
<dbReference type="InterPro" id="IPR018097">
    <property type="entry name" value="EGF_Ca-bd_CS"/>
</dbReference>
<dbReference type="PROSITE" id="PS50026">
    <property type="entry name" value="EGF_3"/>
    <property type="match status" value="1"/>
</dbReference>
<feature type="signal peptide" evidence="6">
    <location>
        <begin position="1"/>
        <end position="20"/>
    </location>
</feature>
<keyword evidence="6" id="KW-0732">Signal</keyword>
<feature type="disulfide bond" evidence="5">
    <location>
        <begin position="184"/>
        <end position="193"/>
    </location>
</feature>
<dbReference type="InterPro" id="IPR009030">
    <property type="entry name" value="Growth_fac_rcpt_cys_sf"/>
</dbReference>
<evidence type="ECO:0000256" key="4">
    <source>
        <dbReference type="ARBA" id="ARBA00023157"/>
    </source>
</evidence>
<dbReference type="SMART" id="SM00179">
    <property type="entry name" value="EGF_CA"/>
    <property type="match status" value="1"/>
</dbReference>
<dbReference type="InterPro" id="IPR021852">
    <property type="entry name" value="DUF3456"/>
</dbReference>
<keyword evidence="4 5" id="KW-1015">Disulfide bond</keyword>
<dbReference type="PROSITE" id="PS00022">
    <property type="entry name" value="EGF_1"/>
    <property type="match status" value="1"/>
</dbReference>
<dbReference type="GO" id="GO:0048731">
    <property type="term" value="P:system development"/>
    <property type="evidence" value="ECO:0007669"/>
    <property type="project" value="UniProtKB-ARBA"/>
</dbReference>
<dbReference type="Pfam" id="PF11938">
    <property type="entry name" value="DUF3456"/>
    <property type="match status" value="2"/>
</dbReference>
<keyword evidence="2 5" id="KW-0245">EGF-like domain</keyword>
<evidence type="ECO:0000256" key="6">
    <source>
        <dbReference type="SAM" id="SignalP"/>
    </source>
</evidence>
<organism evidence="8 9">
    <name type="scientific">Ceutorhynchus assimilis</name>
    <name type="common">cabbage seed weevil</name>
    <dbReference type="NCBI Taxonomy" id="467358"/>
    <lineage>
        <taxon>Eukaryota</taxon>
        <taxon>Metazoa</taxon>
        <taxon>Ecdysozoa</taxon>
        <taxon>Arthropoda</taxon>
        <taxon>Hexapoda</taxon>
        <taxon>Insecta</taxon>
        <taxon>Pterygota</taxon>
        <taxon>Neoptera</taxon>
        <taxon>Endopterygota</taxon>
        <taxon>Coleoptera</taxon>
        <taxon>Polyphaga</taxon>
        <taxon>Cucujiformia</taxon>
        <taxon>Curculionidae</taxon>
        <taxon>Ceutorhynchinae</taxon>
        <taxon>Ceutorhynchus</taxon>
    </lineage>
</organism>
<evidence type="ECO:0000256" key="1">
    <source>
        <dbReference type="ARBA" id="ARBA00005897"/>
    </source>
</evidence>
<dbReference type="InterPro" id="IPR002049">
    <property type="entry name" value="LE_dom"/>
</dbReference>
<comment type="caution">
    <text evidence="5">Lacks conserved residue(s) required for the propagation of feature annotation.</text>
</comment>
<dbReference type="Proteomes" id="UP001152799">
    <property type="component" value="Chromosome 1"/>
</dbReference>
<reference evidence="8" key="1">
    <citation type="submission" date="2022-01" db="EMBL/GenBank/DDBJ databases">
        <authorList>
            <person name="King R."/>
        </authorList>
    </citation>
    <scope>NUCLEOTIDE SEQUENCE</scope>
</reference>
<dbReference type="Gene3D" id="2.10.220.10">
    <property type="entry name" value="Hormone Receptor, Insulin-like Growth Factor Receptor 1, Chain A, domain 2"/>
    <property type="match status" value="1"/>
</dbReference>
<dbReference type="InterPro" id="IPR000742">
    <property type="entry name" value="EGF"/>
</dbReference>
<dbReference type="InterPro" id="IPR001881">
    <property type="entry name" value="EGF-like_Ca-bd_dom"/>
</dbReference>
<evidence type="ECO:0000259" key="7">
    <source>
        <dbReference type="PROSITE" id="PS50026"/>
    </source>
</evidence>
<accession>A0A9N9Q8N3</accession>
<sequence length="387" mass="43842">MQILYYIGLVIFMLSQNAFGTFQVTKTDEKLKKDKADKLKLPPCRACKIFVDSFQKGFDRTSKFKYEGGDTAWEEKNLGSYANSEVRFVEIHEKLCSELNEGKDQCYQLLEEYDEALETWWFKKQKDEPDLHKYLCINKFEICCPEFHFGKNCTPCEGYPDNICYNNGKCKGSGTRKGNGKCLCDAGYSGDFCDSCTDGYYESYRDEKKILCSKCHKSCVGKCSKEGPAGCEICKEGYLQKQDRGCYDINECLMGKSPCTNKQFCINTEGGYECLECHESCLGCTGDGPDECISCVAGYRRKDNMCINTKQEARTSYASLTRYLTYFGLCLCTCIILQKNLTIAAVVGLCVGVYIMLSEYIANTTDSSQDDFKEQLADQLRKALQDQ</sequence>
<dbReference type="EMBL" id="OU892277">
    <property type="protein sequence ID" value="CAG9760207.1"/>
    <property type="molecule type" value="Genomic_DNA"/>
</dbReference>
<feature type="chain" id="PRO_5040509304" description="EGF-like domain-containing protein" evidence="6">
    <location>
        <begin position="21"/>
        <end position="387"/>
    </location>
</feature>
<protein>
    <recommendedName>
        <fullName evidence="7">EGF-like domain-containing protein</fullName>
    </recommendedName>
</protein>
<feature type="domain" description="EGF-like" evidence="7">
    <location>
        <begin position="152"/>
        <end position="194"/>
    </location>
</feature>
<evidence type="ECO:0000256" key="2">
    <source>
        <dbReference type="ARBA" id="ARBA00022536"/>
    </source>
</evidence>
<proteinExistence type="inferred from homology"/>
<keyword evidence="9" id="KW-1185">Reference proteome</keyword>
<dbReference type="PROSITE" id="PS01187">
    <property type="entry name" value="EGF_CA"/>
    <property type="match status" value="1"/>
</dbReference>
<evidence type="ECO:0000313" key="9">
    <source>
        <dbReference type="Proteomes" id="UP001152799"/>
    </source>
</evidence>
<dbReference type="SUPFAM" id="SSF57184">
    <property type="entry name" value="Growth factor receptor domain"/>
    <property type="match status" value="1"/>
</dbReference>
<keyword evidence="3" id="KW-0106">Calcium</keyword>
<dbReference type="GO" id="GO:0048513">
    <property type="term" value="P:animal organ development"/>
    <property type="evidence" value="ECO:0007669"/>
    <property type="project" value="UniProtKB-ARBA"/>
</dbReference>
<evidence type="ECO:0000256" key="3">
    <source>
        <dbReference type="ARBA" id="ARBA00022837"/>
    </source>
</evidence>
<dbReference type="InterPro" id="IPR006212">
    <property type="entry name" value="Furin_repeat"/>
</dbReference>
<gene>
    <name evidence="8" type="ORF">CEUTPL_LOCUS943</name>
</gene>
<evidence type="ECO:0000256" key="5">
    <source>
        <dbReference type="PROSITE-ProRule" id="PRU00076"/>
    </source>
</evidence>
<dbReference type="AlphaFoldDB" id="A0A9N9Q8N3"/>
<dbReference type="PROSITE" id="PS01248">
    <property type="entry name" value="EGF_LAM_1"/>
    <property type="match status" value="1"/>
</dbReference>
<evidence type="ECO:0000313" key="8">
    <source>
        <dbReference type="EMBL" id="CAG9760207.1"/>
    </source>
</evidence>
<dbReference type="GO" id="GO:0005509">
    <property type="term" value="F:calcium ion binding"/>
    <property type="evidence" value="ECO:0007669"/>
    <property type="project" value="InterPro"/>
</dbReference>